<protein>
    <recommendedName>
        <fullName evidence="3">Group 2 RNA polymerase sigma factor SigC</fullName>
    </recommendedName>
</protein>
<comment type="caution">
    <text evidence="1">The sequence shown here is derived from an EMBL/GenBank/DDBJ whole genome shotgun (WGS) entry which is preliminary data.</text>
</comment>
<evidence type="ECO:0008006" key="3">
    <source>
        <dbReference type="Google" id="ProtNLM"/>
    </source>
</evidence>
<accession>A0A5M3TF22</accession>
<dbReference type="RefSeq" id="WP_014275190.1">
    <property type="nucleotide sequence ID" value="NZ_BIMW01000211.1"/>
</dbReference>
<evidence type="ECO:0000313" key="2">
    <source>
        <dbReference type="Proteomes" id="UP000326169"/>
    </source>
</evidence>
<sequence>MAENRLSETDTFSFEINQSNASNYVSDPLTLWAVSSTVNSISANIDPRWLWRANVFLESLTASVWCPSFPRSPYPEFYPEDSAAEKAAKLMKLESNHPKFGLQLLRRKSATGSWIEAACPVIQNRGRRFYVPLINPYLTANEVKIFGRFDRLGVSFKDYGDGILGGGSITSNRIYDTLYIEGEYRVELDLILMAKRPANTVMNTITVGPNPTLLVSANLNRAYFEIQNQGETQLLWGFGTSGSNATSHPFKMPPGQIYYPGNVAGFIPTDAIWAKVIEGTTTVLIVESSYQ</sequence>
<evidence type="ECO:0000313" key="1">
    <source>
        <dbReference type="EMBL" id="GCE96638.1"/>
    </source>
</evidence>
<keyword evidence="2" id="KW-1185">Reference proteome</keyword>
<dbReference type="GeneID" id="301685419"/>
<name>A0A5M3TF22_LIMPL</name>
<proteinExistence type="predicted"/>
<dbReference type="EMBL" id="BIMW01000211">
    <property type="protein sequence ID" value="GCE96638.1"/>
    <property type="molecule type" value="Genomic_DNA"/>
</dbReference>
<organism evidence="1 2">
    <name type="scientific">Limnospira platensis NIES-46</name>
    <dbReference type="NCBI Taxonomy" id="1236695"/>
    <lineage>
        <taxon>Bacteria</taxon>
        <taxon>Bacillati</taxon>
        <taxon>Cyanobacteriota</taxon>
        <taxon>Cyanophyceae</taxon>
        <taxon>Oscillatoriophycideae</taxon>
        <taxon>Oscillatoriales</taxon>
        <taxon>Sirenicapillariaceae</taxon>
        <taxon>Limnospira</taxon>
    </lineage>
</organism>
<gene>
    <name evidence="1" type="ORF">NIES46_47100</name>
</gene>
<reference evidence="1 2" key="1">
    <citation type="journal article" date="2019" name="J Genomics">
        <title>The Draft Genome of a Hydrogen-producing Cyanobacterium, Arthrospira platensis NIES-46.</title>
        <authorList>
            <person name="Suzuki S."/>
            <person name="Yamaguchi H."/>
            <person name="Kawachi M."/>
        </authorList>
    </citation>
    <scope>NUCLEOTIDE SEQUENCE [LARGE SCALE GENOMIC DNA]</scope>
    <source>
        <strain evidence="1 2">NIES-46</strain>
    </source>
</reference>
<dbReference type="Proteomes" id="UP000326169">
    <property type="component" value="Unassembled WGS sequence"/>
</dbReference>